<evidence type="ECO:0000256" key="3">
    <source>
        <dbReference type="ARBA" id="ARBA00022722"/>
    </source>
</evidence>
<keyword evidence="6 9" id="KW-0378">Hydrolase</keyword>
<evidence type="ECO:0000313" key="12">
    <source>
        <dbReference type="Proteomes" id="UP000221024"/>
    </source>
</evidence>
<dbReference type="PIRSF" id="PIRSF032582">
    <property type="entry name" value="Cas2"/>
    <property type="match status" value="1"/>
</dbReference>
<dbReference type="Gene3D" id="3.30.70.240">
    <property type="match status" value="1"/>
</dbReference>
<comment type="cofactor">
    <cofactor evidence="1 9">
        <name>Mg(2+)</name>
        <dbReference type="ChEBI" id="CHEBI:18420"/>
    </cofactor>
</comment>
<dbReference type="CDD" id="cd09725">
    <property type="entry name" value="Cas2_I_II_III"/>
    <property type="match status" value="1"/>
</dbReference>
<keyword evidence="7 9" id="KW-0460">Magnesium</keyword>
<evidence type="ECO:0000256" key="4">
    <source>
        <dbReference type="ARBA" id="ARBA00022723"/>
    </source>
</evidence>
<dbReference type="Pfam" id="PF09827">
    <property type="entry name" value="CRISPR_Cas2"/>
    <property type="match status" value="1"/>
</dbReference>
<evidence type="ECO:0000256" key="10">
    <source>
        <dbReference type="PIRNR" id="PIRNR032582"/>
    </source>
</evidence>
<evidence type="ECO:0000256" key="6">
    <source>
        <dbReference type="ARBA" id="ARBA00022801"/>
    </source>
</evidence>
<comment type="subunit">
    <text evidence="9">Homodimer, forms a heterotetramer with a Cas1 homodimer.</text>
</comment>
<dbReference type="RefSeq" id="WP_098062914.1">
    <property type="nucleotide sequence ID" value="NZ_PDEP01000012.1"/>
</dbReference>
<dbReference type="PANTHER" id="PTHR34405:SF3">
    <property type="entry name" value="CRISPR-ASSOCIATED ENDORIBONUCLEASE CAS2 3"/>
    <property type="match status" value="1"/>
</dbReference>
<keyword evidence="5 9" id="KW-0255">Endonuclease</keyword>
<dbReference type="AlphaFoldDB" id="A0A2H3NJ61"/>
<reference evidence="11 12" key="1">
    <citation type="submission" date="2017-10" db="EMBL/GenBank/DDBJ databases">
        <title>Draft genome of Longimonas halophila.</title>
        <authorList>
            <person name="Goh K.M."/>
            <person name="Shamsir M.S."/>
            <person name="Lim S.W."/>
        </authorList>
    </citation>
    <scope>NUCLEOTIDE SEQUENCE [LARGE SCALE GENOMIC DNA]</scope>
    <source>
        <strain evidence="11 12">KCTC 42399</strain>
    </source>
</reference>
<dbReference type="OrthoDB" id="9798176at2"/>
<dbReference type="Proteomes" id="UP000221024">
    <property type="component" value="Unassembled WGS sequence"/>
</dbReference>
<dbReference type="SUPFAM" id="SSF143430">
    <property type="entry name" value="TTP0101/SSO1404-like"/>
    <property type="match status" value="1"/>
</dbReference>
<dbReference type="InterPro" id="IPR021127">
    <property type="entry name" value="CRISPR_associated_Cas2"/>
</dbReference>
<dbReference type="GO" id="GO:0004521">
    <property type="term" value="F:RNA endonuclease activity"/>
    <property type="evidence" value="ECO:0007669"/>
    <property type="project" value="UniProtKB-UniRule"/>
</dbReference>
<evidence type="ECO:0000256" key="5">
    <source>
        <dbReference type="ARBA" id="ARBA00022759"/>
    </source>
</evidence>
<protein>
    <recommendedName>
        <fullName evidence="9">CRISPR-associated endoribonuclease Cas2</fullName>
        <ecNumber evidence="9">3.1.-.-</ecNumber>
    </recommendedName>
</protein>
<dbReference type="GO" id="GO:0051607">
    <property type="term" value="P:defense response to virus"/>
    <property type="evidence" value="ECO:0007669"/>
    <property type="project" value="UniProtKB-UniRule"/>
</dbReference>
<keyword evidence="12" id="KW-1185">Reference proteome</keyword>
<dbReference type="EMBL" id="PDEP01000012">
    <property type="protein sequence ID" value="PEN05659.1"/>
    <property type="molecule type" value="Genomic_DNA"/>
</dbReference>
<dbReference type="EC" id="3.1.-.-" evidence="9"/>
<sequence length="96" mass="10885">MEILVTYDVATVDDGGARRLRRVAQVCTNYGQRVQQSVFECSVSKAQYEQMVDDLLQEIDNDKDSIRLYRLSMSAAEAVETYGVDESIDFNDPLIL</sequence>
<dbReference type="PANTHER" id="PTHR34405">
    <property type="entry name" value="CRISPR-ASSOCIATED ENDORIBONUCLEASE CAS2"/>
    <property type="match status" value="1"/>
</dbReference>
<feature type="binding site" evidence="9">
    <location>
        <position position="8"/>
    </location>
    <ligand>
        <name>Mg(2+)</name>
        <dbReference type="ChEBI" id="CHEBI:18420"/>
        <note>catalytic</note>
    </ligand>
</feature>
<dbReference type="HAMAP" id="MF_01471">
    <property type="entry name" value="Cas2"/>
    <property type="match status" value="1"/>
</dbReference>
<accession>A0A2H3NJ61</accession>
<dbReference type="NCBIfam" id="TIGR01573">
    <property type="entry name" value="cas2"/>
    <property type="match status" value="1"/>
</dbReference>
<proteinExistence type="inferred from homology"/>
<evidence type="ECO:0000256" key="8">
    <source>
        <dbReference type="ARBA" id="ARBA00023118"/>
    </source>
</evidence>
<keyword evidence="4 9" id="KW-0479">Metal-binding</keyword>
<evidence type="ECO:0000256" key="9">
    <source>
        <dbReference type="HAMAP-Rule" id="MF_01471"/>
    </source>
</evidence>
<evidence type="ECO:0000256" key="1">
    <source>
        <dbReference type="ARBA" id="ARBA00001946"/>
    </source>
</evidence>
<gene>
    <name evidence="9 11" type="primary">cas2</name>
    <name evidence="11" type="ORF">CRI93_12160</name>
</gene>
<comment type="function">
    <text evidence="9">CRISPR (clustered regularly interspaced short palindromic repeat), is an adaptive immune system that provides protection against mobile genetic elements (viruses, transposable elements and conjugative plasmids). CRISPR clusters contain sequences complementary to antecedent mobile elements and target invading nucleic acids. CRISPR clusters are transcribed and processed into CRISPR RNA (crRNA). Functions as a ssRNA-specific endoribonuclease. Involved in the integration of spacer DNA into the CRISPR cassette.</text>
</comment>
<evidence type="ECO:0000256" key="2">
    <source>
        <dbReference type="ARBA" id="ARBA00009959"/>
    </source>
</evidence>
<keyword evidence="3 9" id="KW-0540">Nuclease</keyword>
<comment type="caution">
    <text evidence="11">The sequence shown here is derived from an EMBL/GenBank/DDBJ whole genome shotgun (WGS) entry which is preliminary data.</text>
</comment>
<evidence type="ECO:0000313" key="11">
    <source>
        <dbReference type="EMBL" id="PEN05659.1"/>
    </source>
</evidence>
<comment type="similarity">
    <text evidence="2 9 10">Belongs to the CRISPR-associated endoribonuclease Cas2 protein family.</text>
</comment>
<keyword evidence="8 9" id="KW-0051">Antiviral defense</keyword>
<dbReference type="InterPro" id="IPR019199">
    <property type="entry name" value="Virulence_VapD/CRISPR_Cas2"/>
</dbReference>
<evidence type="ECO:0000256" key="7">
    <source>
        <dbReference type="ARBA" id="ARBA00022842"/>
    </source>
</evidence>
<organism evidence="11 12">
    <name type="scientific">Longimonas halophila</name>
    <dbReference type="NCBI Taxonomy" id="1469170"/>
    <lineage>
        <taxon>Bacteria</taxon>
        <taxon>Pseudomonadati</taxon>
        <taxon>Rhodothermota</taxon>
        <taxon>Rhodothermia</taxon>
        <taxon>Rhodothermales</taxon>
        <taxon>Salisaetaceae</taxon>
        <taxon>Longimonas</taxon>
    </lineage>
</organism>
<name>A0A2H3NJ61_9BACT</name>
<dbReference type="GO" id="GO:0046872">
    <property type="term" value="F:metal ion binding"/>
    <property type="evidence" value="ECO:0007669"/>
    <property type="project" value="UniProtKB-UniRule"/>
</dbReference>
<dbReference type="GO" id="GO:0016787">
    <property type="term" value="F:hydrolase activity"/>
    <property type="evidence" value="ECO:0007669"/>
    <property type="project" value="UniProtKB-KW"/>
</dbReference>
<dbReference type="GO" id="GO:0043571">
    <property type="term" value="P:maintenance of CRISPR repeat elements"/>
    <property type="evidence" value="ECO:0007669"/>
    <property type="project" value="UniProtKB-UniRule"/>
</dbReference>